<feature type="transmembrane region" description="Helical" evidence="8">
    <location>
        <begin position="61"/>
        <end position="81"/>
    </location>
</feature>
<comment type="subcellular location">
    <subcellularLocation>
        <location evidence="1">Cell membrane</location>
        <topology evidence="1">Multi-pass membrane protein</topology>
    </subcellularLocation>
</comment>
<dbReference type="RefSeq" id="WP_153418615.1">
    <property type="nucleotide sequence ID" value="NZ_WFLM01000001.1"/>
</dbReference>
<evidence type="ECO:0000256" key="3">
    <source>
        <dbReference type="ARBA" id="ARBA00022448"/>
    </source>
</evidence>
<feature type="transmembrane region" description="Helical" evidence="8">
    <location>
        <begin position="196"/>
        <end position="215"/>
    </location>
</feature>
<evidence type="ECO:0000256" key="6">
    <source>
        <dbReference type="ARBA" id="ARBA00022989"/>
    </source>
</evidence>
<feature type="transmembrane region" description="Helical" evidence="8">
    <location>
        <begin position="305"/>
        <end position="324"/>
    </location>
</feature>
<feature type="transmembrane region" description="Helical" evidence="8">
    <location>
        <begin position="93"/>
        <end position="112"/>
    </location>
</feature>
<comment type="similarity">
    <text evidence="2">Belongs to the binding-protein-dependent transport system permease family. FecCD subfamily.</text>
</comment>
<dbReference type="Pfam" id="PF01032">
    <property type="entry name" value="FecCD"/>
    <property type="match status" value="1"/>
</dbReference>
<dbReference type="Gene3D" id="1.10.3470.10">
    <property type="entry name" value="ABC transporter involved in vitamin B12 uptake, BtuC"/>
    <property type="match status" value="1"/>
</dbReference>
<dbReference type="PANTHER" id="PTHR30472">
    <property type="entry name" value="FERRIC ENTEROBACTIN TRANSPORT SYSTEM PERMEASE PROTEIN"/>
    <property type="match status" value="1"/>
</dbReference>
<evidence type="ECO:0000256" key="4">
    <source>
        <dbReference type="ARBA" id="ARBA00022475"/>
    </source>
</evidence>
<dbReference type="GO" id="GO:0033214">
    <property type="term" value="P:siderophore-iron import into cell"/>
    <property type="evidence" value="ECO:0007669"/>
    <property type="project" value="TreeGrafter"/>
</dbReference>
<evidence type="ECO:0000256" key="2">
    <source>
        <dbReference type="ARBA" id="ARBA00007935"/>
    </source>
</evidence>
<feature type="transmembrane region" description="Helical" evidence="8">
    <location>
        <begin position="275"/>
        <end position="293"/>
    </location>
</feature>
<keyword evidence="10" id="KW-1185">Reference proteome</keyword>
<keyword evidence="5 8" id="KW-0812">Transmembrane</keyword>
<gene>
    <name evidence="9" type="ORF">GCL60_03905</name>
</gene>
<dbReference type="CDD" id="cd06550">
    <property type="entry name" value="TM_ABC_iron-siderophores_like"/>
    <property type="match status" value="1"/>
</dbReference>
<keyword evidence="4" id="KW-1003">Cell membrane</keyword>
<keyword evidence="7 8" id="KW-0472">Membrane</keyword>
<dbReference type="OrthoDB" id="9055647at2"/>
<feature type="transmembrane region" description="Helical" evidence="8">
    <location>
        <begin position="236"/>
        <end position="263"/>
    </location>
</feature>
<evidence type="ECO:0000256" key="5">
    <source>
        <dbReference type="ARBA" id="ARBA00022692"/>
    </source>
</evidence>
<evidence type="ECO:0000313" key="9">
    <source>
        <dbReference type="EMBL" id="KAB8041092.1"/>
    </source>
</evidence>
<name>A0A6N6W099_9BACT</name>
<dbReference type="EMBL" id="WFLM01000001">
    <property type="protein sequence ID" value="KAB8041092.1"/>
    <property type="molecule type" value="Genomic_DNA"/>
</dbReference>
<feature type="transmembrane region" description="Helical" evidence="8">
    <location>
        <begin position="118"/>
        <end position="137"/>
    </location>
</feature>
<organism evidence="9 10">
    <name type="scientific">Silvanigrella paludirubra</name>
    <dbReference type="NCBI Taxonomy" id="2499159"/>
    <lineage>
        <taxon>Bacteria</taxon>
        <taxon>Pseudomonadati</taxon>
        <taxon>Bdellovibrionota</taxon>
        <taxon>Oligoflexia</taxon>
        <taxon>Silvanigrellales</taxon>
        <taxon>Silvanigrellaceae</taxon>
        <taxon>Silvanigrella</taxon>
    </lineage>
</organism>
<dbReference type="GO" id="GO:0005886">
    <property type="term" value="C:plasma membrane"/>
    <property type="evidence" value="ECO:0007669"/>
    <property type="project" value="UniProtKB-SubCell"/>
</dbReference>
<dbReference type="AlphaFoldDB" id="A0A6N6W099"/>
<keyword evidence="3" id="KW-0813">Transport</keyword>
<comment type="caution">
    <text evidence="9">The sequence shown here is derived from an EMBL/GenBank/DDBJ whole genome shotgun (WGS) entry which is preliminary data.</text>
</comment>
<dbReference type="InterPro" id="IPR037294">
    <property type="entry name" value="ABC_BtuC-like"/>
</dbReference>
<protein>
    <submittedName>
        <fullName evidence="9">Iron chelate uptake ABC transporter family permease subunit</fullName>
    </submittedName>
</protein>
<dbReference type="SUPFAM" id="SSF81345">
    <property type="entry name" value="ABC transporter involved in vitamin B12 uptake, BtuC"/>
    <property type="match status" value="1"/>
</dbReference>
<evidence type="ECO:0000256" key="1">
    <source>
        <dbReference type="ARBA" id="ARBA00004651"/>
    </source>
</evidence>
<keyword evidence="6 8" id="KW-1133">Transmembrane helix</keyword>
<dbReference type="GO" id="GO:0022857">
    <property type="term" value="F:transmembrane transporter activity"/>
    <property type="evidence" value="ECO:0007669"/>
    <property type="project" value="InterPro"/>
</dbReference>
<proteinExistence type="inferred from homology"/>
<dbReference type="FunFam" id="1.10.3470.10:FF:000001">
    <property type="entry name" value="Vitamin B12 ABC transporter permease BtuC"/>
    <property type="match status" value="1"/>
</dbReference>
<reference evidence="9 10" key="1">
    <citation type="submission" date="2019-10" db="EMBL/GenBank/DDBJ databases">
        <title>New species of Slilvanegrellaceae.</title>
        <authorList>
            <person name="Pitt A."/>
            <person name="Hahn M.W."/>
        </authorList>
    </citation>
    <scope>NUCLEOTIDE SEQUENCE [LARGE SCALE GENOMIC DNA]</scope>
    <source>
        <strain evidence="9 10">SP-Ram-0.45-NSY-1</strain>
    </source>
</reference>
<dbReference type="Proteomes" id="UP000437748">
    <property type="component" value="Unassembled WGS sequence"/>
</dbReference>
<sequence>MNFMTLKIQILIPFLLFSLMLSIFFSLQMGTVQIDFSTIIKLWQNSNLSKEYIIIYDIRLPRTLLAALIGANLSVAGVLIQTLSRNPLADPKIMGVSAGAVFVIVALSFFQINISPNYFVPITFLGAFLGGLFVFSFSTIRSISIGKFVLAGVSVSSFLFALSTGMMILLGDSAGMIYSWLAGGFSGVGWHEFKLILPWSILSLVTSFFISKYLNVYILGDEIAKGLGLNLNKLKILLCILIIFLTGCSVSVSGAIGFIGLIIPHITKKVVPQNYFLIIPISAILGAIVLVLSDMFSRYLFMPNEIPVGVLTAFIGCPFFLYLIRKYS</sequence>
<accession>A0A6N6W099</accession>
<dbReference type="PANTHER" id="PTHR30472:SF1">
    <property type="entry name" value="FE(3+) DICITRATE TRANSPORT SYSTEM PERMEASE PROTEIN FECC-RELATED"/>
    <property type="match status" value="1"/>
</dbReference>
<feature type="transmembrane region" description="Helical" evidence="8">
    <location>
        <begin position="149"/>
        <end position="170"/>
    </location>
</feature>
<evidence type="ECO:0000256" key="8">
    <source>
        <dbReference type="SAM" id="Phobius"/>
    </source>
</evidence>
<evidence type="ECO:0000256" key="7">
    <source>
        <dbReference type="ARBA" id="ARBA00023136"/>
    </source>
</evidence>
<dbReference type="InterPro" id="IPR000522">
    <property type="entry name" value="ABC_transptr_permease_BtuC"/>
</dbReference>
<evidence type="ECO:0000313" key="10">
    <source>
        <dbReference type="Proteomes" id="UP000437748"/>
    </source>
</evidence>